<keyword evidence="1" id="KW-0812">Transmembrane</keyword>
<reference evidence="2 3" key="2">
    <citation type="journal article" date="2022" name="Microorganisms">
        <title>Complete Genome Sequences of Two Flavobacterium ammonificans Strains and a Flavobacterium ammoniigenes Strain of Ammonifying Bacterioplankton Isolated from Surface River Water.</title>
        <authorList>
            <person name="Suda W."/>
            <person name="Ogata Y."/>
            <person name="Shindo C."/>
            <person name="Watanabe K."/>
        </authorList>
    </citation>
    <scope>NUCLEOTIDE SEQUENCE [LARGE SCALE GENOMIC DNA]</scope>
    <source>
        <strain evidence="2 3">GENT11</strain>
    </source>
</reference>
<sequence>MKKYFTLQFKMLNRQLAEWGIEPIIGYTLGLFIFCILSFQLFNKTKYADVIYIGIALSQIIKSNEVVRNNFLKLTYSTIDYLKLRIIENWIISSPFVIFLVYKENYLFAISLLVFCGFSVLFVLKSKSNFYIPTPFFKYPFEFTIGFRTNFILYIFAYFLTIMSIVVSNFNLGIFSLIVTIMGCAAYFTNSENKFYIWIYSLNSKEFLYTKTKMIVLYTTILCLPILISLSIFFYNKIDIILGIQCLGYLFIYMTMLAKYSIYPEKLNIRFGIVIALTIWLPPLLLVIIPYLYIESTKKLKVLLQ</sequence>
<organism evidence="2 3">
    <name type="scientific">Flavobacterium ammonificans</name>
    <dbReference type="NCBI Taxonomy" id="1751056"/>
    <lineage>
        <taxon>Bacteria</taxon>
        <taxon>Pseudomonadati</taxon>
        <taxon>Bacteroidota</taxon>
        <taxon>Flavobacteriia</taxon>
        <taxon>Flavobacteriales</taxon>
        <taxon>Flavobacteriaceae</taxon>
        <taxon>Flavobacterium</taxon>
    </lineage>
</organism>
<keyword evidence="1" id="KW-0472">Membrane</keyword>
<reference evidence="2 3" key="1">
    <citation type="journal article" date="2022" name="Int. J. Syst. Evol. Microbiol.">
        <title>Flavobacterium ammonificans sp. nov. and Flavobacterium ammoniigenes sp. nov., ammonifying bacteria isolated from surface river water.</title>
        <authorList>
            <person name="Watanabe K."/>
            <person name="Kitamura T."/>
            <person name="Ogata Y."/>
            <person name="Shindo C."/>
            <person name="Suda W."/>
        </authorList>
    </citation>
    <scope>NUCLEOTIDE SEQUENCE [LARGE SCALE GENOMIC DNA]</scope>
    <source>
        <strain evidence="2 3">GENT11</strain>
    </source>
</reference>
<evidence type="ECO:0000256" key="1">
    <source>
        <dbReference type="SAM" id="Phobius"/>
    </source>
</evidence>
<feature type="transmembrane region" description="Helical" evidence="1">
    <location>
        <begin position="145"/>
        <end position="166"/>
    </location>
</feature>
<keyword evidence="3" id="KW-1185">Reference proteome</keyword>
<feature type="transmembrane region" description="Helical" evidence="1">
    <location>
        <begin position="271"/>
        <end position="294"/>
    </location>
</feature>
<feature type="transmembrane region" description="Helical" evidence="1">
    <location>
        <begin position="240"/>
        <end position="259"/>
    </location>
</feature>
<dbReference type="RefSeq" id="WP_229329849.1">
    <property type="nucleotide sequence ID" value="NZ_AP025183.1"/>
</dbReference>
<evidence type="ECO:0000313" key="3">
    <source>
        <dbReference type="Proteomes" id="UP001319865"/>
    </source>
</evidence>
<dbReference type="EMBL" id="AP025183">
    <property type="protein sequence ID" value="BDB53558.1"/>
    <property type="molecule type" value="Genomic_DNA"/>
</dbReference>
<proteinExistence type="predicted"/>
<accession>A0ABN6KWN9</accession>
<feature type="transmembrane region" description="Helical" evidence="1">
    <location>
        <begin position="21"/>
        <end position="42"/>
    </location>
</feature>
<evidence type="ECO:0000313" key="2">
    <source>
        <dbReference type="EMBL" id="BDB53558.1"/>
    </source>
</evidence>
<feature type="transmembrane region" description="Helical" evidence="1">
    <location>
        <begin position="172"/>
        <end position="189"/>
    </location>
</feature>
<feature type="transmembrane region" description="Helical" evidence="1">
    <location>
        <begin position="215"/>
        <end position="234"/>
    </location>
</feature>
<name>A0ABN6KWN9_9FLAO</name>
<gene>
    <name evidence="2" type="ORF">GENT11_18700</name>
</gene>
<dbReference type="Proteomes" id="UP001319865">
    <property type="component" value="Chromosome"/>
</dbReference>
<feature type="transmembrane region" description="Helical" evidence="1">
    <location>
        <begin position="106"/>
        <end position="124"/>
    </location>
</feature>
<protein>
    <recommendedName>
        <fullName evidence="4">ABC transporter permease</fullName>
    </recommendedName>
</protein>
<evidence type="ECO:0008006" key="4">
    <source>
        <dbReference type="Google" id="ProtNLM"/>
    </source>
</evidence>
<keyword evidence="1" id="KW-1133">Transmembrane helix</keyword>